<organism evidence="6 7">
    <name type="scientific">Rhizoctonia solani</name>
    <dbReference type="NCBI Taxonomy" id="456999"/>
    <lineage>
        <taxon>Eukaryota</taxon>
        <taxon>Fungi</taxon>
        <taxon>Dikarya</taxon>
        <taxon>Basidiomycota</taxon>
        <taxon>Agaricomycotina</taxon>
        <taxon>Agaricomycetes</taxon>
        <taxon>Cantharellales</taxon>
        <taxon>Ceratobasidiaceae</taxon>
        <taxon>Rhizoctonia</taxon>
    </lineage>
</organism>
<evidence type="ECO:0000259" key="5">
    <source>
        <dbReference type="PROSITE" id="PS50865"/>
    </source>
</evidence>
<evidence type="ECO:0000256" key="4">
    <source>
        <dbReference type="PROSITE-ProRule" id="PRU00134"/>
    </source>
</evidence>
<comment type="caution">
    <text evidence="6">The sequence shown here is derived from an EMBL/GenBank/DDBJ whole genome shotgun (WGS) entry which is preliminary data.</text>
</comment>
<dbReference type="Proteomes" id="UP000663853">
    <property type="component" value="Unassembled WGS sequence"/>
</dbReference>
<protein>
    <recommendedName>
        <fullName evidence="5">MYND-type domain-containing protein</fullName>
    </recommendedName>
</protein>
<dbReference type="PROSITE" id="PS50865">
    <property type="entry name" value="ZF_MYND_2"/>
    <property type="match status" value="1"/>
</dbReference>
<dbReference type="SUPFAM" id="SSF144232">
    <property type="entry name" value="HIT/MYND zinc finger-like"/>
    <property type="match status" value="1"/>
</dbReference>
<keyword evidence="2 4" id="KW-0863">Zinc-finger</keyword>
<dbReference type="AlphaFoldDB" id="A0A8H2XSN9"/>
<evidence type="ECO:0000256" key="3">
    <source>
        <dbReference type="ARBA" id="ARBA00022833"/>
    </source>
</evidence>
<dbReference type="EMBL" id="CAJMXA010000482">
    <property type="protein sequence ID" value="CAE6432599.1"/>
    <property type="molecule type" value="Genomic_DNA"/>
</dbReference>
<accession>A0A8H2XSN9</accession>
<gene>
    <name evidence="6" type="ORF">RDB_LOCUS25936</name>
</gene>
<keyword evidence="3" id="KW-0862">Zinc</keyword>
<evidence type="ECO:0000256" key="1">
    <source>
        <dbReference type="ARBA" id="ARBA00022723"/>
    </source>
</evidence>
<evidence type="ECO:0000313" key="6">
    <source>
        <dbReference type="EMBL" id="CAE6432599.1"/>
    </source>
</evidence>
<evidence type="ECO:0000256" key="2">
    <source>
        <dbReference type="ARBA" id="ARBA00022771"/>
    </source>
</evidence>
<feature type="domain" description="MYND-type" evidence="5">
    <location>
        <begin position="264"/>
        <end position="310"/>
    </location>
</feature>
<proteinExistence type="predicted"/>
<dbReference type="GO" id="GO:0008270">
    <property type="term" value="F:zinc ion binding"/>
    <property type="evidence" value="ECO:0007669"/>
    <property type="project" value="UniProtKB-KW"/>
</dbReference>
<reference evidence="6" key="1">
    <citation type="submission" date="2021-01" db="EMBL/GenBank/DDBJ databases">
        <authorList>
            <person name="Kaushik A."/>
        </authorList>
    </citation>
    <scope>NUCLEOTIDE SEQUENCE</scope>
    <source>
        <strain evidence="6">AG6-10EEA</strain>
    </source>
</reference>
<sequence length="317" mass="36223">MGRVSNEELTPIQILQRRLRCTQVAQWASYGSIPSGGNNPLKFYLDSLREYLGKHKLFDYYHGFLCVHILVRIFQFSILSALKILGPGAFSKLGPDKDDASNILVELTSEQISTNLHPELYKNALGHYRSTTGQAIIFQKSGGFTLEEAESVLDWIWKERKAFMVIFQSKDAFIIPKYYAETFYYNINSLMAAFGKAADDNPYIEVPGLQETWTKLLRFINLQYETIEGGPVRNRITLCRNTWLVIGKAFEFQQQTSLKRRCMNPRCPDPDPAEGAYELCDQCCWISYCSIRCQAVHWGGGLPDSHRAQCTLLESQK</sequence>
<name>A0A8H2XSN9_9AGAM</name>
<evidence type="ECO:0000313" key="7">
    <source>
        <dbReference type="Proteomes" id="UP000663853"/>
    </source>
</evidence>
<keyword evidence="1" id="KW-0479">Metal-binding</keyword>
<dbReference type="InterPro" id="IPR002893">
    <property type="entry name" value="Znf_MYND"/>
</dbReference>